<keyword evidence="2" id="KW-1185">Reference proteome</keyword>
<dbReference type="AlphaFoldDB" id="A0A292Q824"/>
<sequence length="68" mass="7581">MQATAERDTEGRINHPMIAVTPSLFDYNVINQIYVCAGDLRALGCLTIVLNFPKVQKIDIQVLADHPQ</sequence>
<organism evidence="1 2">
    <name type="scientific">Tuber aestivum</name>
    <name type="common">summer truffle</name>
    <dbReference type="NCBI Taxonomy" id="59557"/>
    <lineage>
        <taxon>Eukaryota</taxon>
        <taxon>Fungi</taxon>
        <taxon>Dikarya</taxon>
        <taxon>Ascomycota</taxon>
        <taxon>Pezizomycotina</taxon>
        <taxon>Pezizomycetes</taxon>
        <taxon>Pezizales</taxon>
        <taxon>Tuberaceae</taxon>
        <taxon>Tuber</taxon>
    </lineage>
</organism>
<evidence type="ECO:0000313" key="2">
    <source>
        <dbReference type="Proteomes" id="UP001412239"/>
    </source>
</evidence>
<dbReference type="EMBL" id="LN890951">
    <property type="protein sequence ID" value="CUS15095.1"/>
    <property type="molecule type" value="Genomic_DNA"/>
</dbReference>
<accession>A0A292Q824</accession>
<dbReference type="Proteomes" id="UP001412239">
    <property type="component" value="Unassembled WGS sequence"/>
</dbReference>
<feature type="non-terminal residue" evidence="1">
    <location>
        <position position="1"/>
    </location>
</feature>
<proteinExistence type="predicted"/>
<dbReference type="Gene3D" id="3.30.70.3330">
    <property type="match status" value="1"/>
</dbReference>
<gene>
    <name evidence="1" type="ORF">GSTUAT00000835001</name>
</gene>
<reference evidence="1" key="1">
    <citation type="submission" date="2015-10" db="EMBL/GenBank/DDBJ databases">
        <authorList>
            <person name="Regsiter A."/>
            <person name="william w."/>
        </authorList>
    </citation>
    <scope>NUCLEOTIDE SEQUENCE</scope>
    <source>
        <strain evidence="1">Montdore</strain>
    </source>
</reference>
<name>A0A292Q824_9PEZI</name>
<protein>
    <submittedName>
        <fullName evidence="1">Uncharacterized protein</fullName>
    </submittedName>
</protein>
<evidence type="ECO:0000313" key="1">
    <source>
        <dbReference type="EMBL" id="CUS15095.1"/>
    </source>
</evidence>